<reference evidence="1 2" key="1">
    <citation type="submission" date="2018-02" db="EMBL/GenBank/DDBJ databases">
        <title>The genomes of Aspergillus section Nigri reveals drivers in fungal speciation.</title>
        <authorList>
            <consortium name="DOE Joint Genome Institute"/>
            <person name="Vesth T.C."/>
            <person name="Nybo J."/>
            <person name="Theobald S."/>
            <person name="Brandl J."/>
            <person name="Frisvad J.C."/>
            <person name="Nielsen K.F."/>
            <person name="Lyhne E.K."/>
            <person name="Kogle M.E."/>
            <person name="Kuo A."/>
            <person name="Riley R."/>
            <person name="Clum A."/>
            <person name="Nolan M."/>
            <person name="Lipzen A."/>
            <person name="Salamov A."/>
            <person name="Henrissat B."/>
            <person name="Wiebenga A."/>
            <person name="De vries R.P."/>
            <person name="Grigoriev I.V."/>
            <person name="Mortensen U.H."/>
            <person name="Andersen M.R."/>
            <person name="Baker S.E."/>
        </authorList>
    </citation>
    <scope>NUCLEOTIDE SEQUENCE [LARGE SCALE GENOMIC DNA]</scope>
    <source>
        <strain evidence="1 2">CBS 114.80</strain>
    </source>
</reference>
<name>A0A2V5I040_9EURO</name>
<dbReference type="EMBL" id="KZ825520">
    <property type="protein sequence ID" value="PYI30088.1"/>
    <property type="molecule type" value="Genomic_DNA"/>
</dbReference>
<keyword evidence="2" id="KW-1185">Reference proteome</keyword>
<evidence type="ECO:0000313" key="2">
    <source>
        <dbReference type="Proteomes" id="UP000248817"/>
    </source>
</evidence>
<sequence length="73" mass="8397">MQPCRFLSSWSGFWRIKRAGGPSFIRVIAVFDLAGFMFMQSNSESHQAVRWHGNCSLIRKNHVLNNKRTSIGK</sequence>
<protein>
    <submittedName>
        <fullName evidence="1">Uncharacterized protein</fullName>
    </submittedName>
</protein>
<dbReference type="Proteomes" id="UP000248817">
    <property type="component" value="Unassembled WGS sequence"/>
</dbReference>
<proteinExistence type="predicted"/>
<organism evidence="1 2">
    <name type="scientific">Aspergillus indologenus CBS 114.80</name>
    <dbReference type="NCBI Taxonomy" id="1450541"/>
    <lineage>
        <taxon>Eukaryota</taxon>
        <taxon>Fungi</taxon>
        <taxon>Dikarya</taxon>
        <taxon>Ascomycota</taxon>
        <taxon>Pezizomycotina</taxon>
        <taxon>Eurotiomycetes</taxon>
        <taxon>Eurotiomycetidae</taxon>
        <taxon>Eurotiales</taxon>
        <taxon>Aspergillaceae</taxon>
        <taxon>Aspergillus</taxon>
        <taxon>Aspergillus subgen. Circumdati</taxon>
    </lineage>
</organism>
<evidence type="ECO:0000313" key="1">
    <source>
        <dbReference type="EMBL" id="PYI30088.1"/>
    </source>
</evidence>
<accession>A0A2V5I040</accession>
<dbReference type="AlphaFoldDB" id="A0A2V5I040"/>
<gene>
    <name evidence="1" type="ORF">BP00DRAFT_213639</name>
</gene>